<proteinExistence type="predicted"/>
<gene>
    <name evidence="1" type="ORF">LCGC14_0968070</name>
</gene>
<reference evidence="1" key="1">
    <citation type="journal article" date="2015" name="Nature">
        <title>Complex archaea that bridge the gap between prokaryotes and eukaryotes.</title>
        <authorList>
            <person name="Spang A."/>
            <person name="Saw J.H."/>
            <person name="Jorgensen S.L."/>
            <person name="Zaremba-Niedzwiedzka K."/>
            <person name="Martijn J."/>
            <person name="Lind A.E."/>
            <person name="van Eijk R."/>
            <person name="Schleper C."/>
            <person name="Guy L."/>
            <person name="Ettema T.J."/>
        </authorList>
    </citation>
    <scope>NUCLEOTIDE SEQUENCE</scope>
</reference>
<organism evidence="1">
    <name type="scientific">marine sediment metagenome</name>
    <dbReference type="NCBI Taxonomy" id="412755"/>
    <lineage>
        <taxon>unclassified sequences</taxon>
        <taxon>metagenomes</taxon>
        <taxon>ecological metagenomes</taxon>
    </lineage>
</organism>
<dbReference type="AlphaFoldDB" id="A0A0F9NCJ5"/>
<evidence type="ECO:0000313" key="1">
    <source>
        <dbReference type="EMBL" id="KKN17220.1"/>
    </source>
</evidence>
<protein>
    <submittedName>
        <fullName evidence="1">Uncharacterized protein</fullName>
    </submittedName>
</protein>
<name>A0A0F9NCJ5_9ZZZZ</name>
<dbReference type="EMBL" id="LAZR01003544">
    <property type="protein sequence ID" value="KKN17220.1"/>
    <property type="molecule type" value="Genomic_DNA"/>
</dbReference>
<comment type="caution">
    <text evidence="1">The sequence shown here is derived from an EMBL/GenBank/DDBJ whole genome shotgun (WGS) entry which is preliminary data.</text>
</comment>
<accession>A0A0F9NCJ5</accession>
<sequence length="258" mass="27170">MSFPNTIQGAYAASWDTGSIKLYPLGQRMECPNGRIFRYAEMGSTAGVASRLYQSEVPASNWKDTLITTALTAGSTTKVSYTLGATAQEKDDIKEGYVLLTELNDLGEVHRVAGNVAAVASGVGTLFLYPGDVFKQTVTVDTGNVITTIKNPYKDIILTPASAAAATAYQVGVPQVAIAGDAYGWVQTHGVCSCDTEGTVRIGYEARASEDTTDGEGALADMVYGEADDADIGTIARVMEVAPTTDFGTYFLTIEGIG</sequence>